<feature type="signal peptide" evidence="1">
    <location>
        <begin position="1"/>
        <end position="26"/>
    </location>
</feature>
<accession>A0A2P4X042</accession>
<organism evidence="2 3">
    <name type="scientific">Phytophthora palmivora</name>
    <dbReference type="NCBI Taxonomy" id="4796"/>
    <lineage>
        <taxon>Eukaryota</taxon>
        <taxon>Sar</taxon>
        <taxon>Stramenopiles</taxon>
        <taxon>Oomycota</taxon>
        <taxon>Peronosporomycetes</taxon>
        <taxon>Peronosporales</taxon>
        <taxon>Peronosporaceae</taxon>
        <taxon>Phytophthora</taxon>
    </lineage>
</organism>
<dbReference type="EMBL" id="NCKW01020130">
    <property type="protein sequence ID" value="POM58919.1"/>
    <property type="molecule type" value="Genomic_DNA"/>
</dbReference>
<evidence type="ECO:0000256" key="1">
    <source>
        <dbReference type="SAM" id="SignalP"/>
    </source>
</evidence>
<feature type="chain" id="PRO_5015111387" evidence="1">
    <location>
        <begin position="27"/>
        <end position="150"/>
    </location>
</feature>
<keyword evidence="3" id="KW-1185">Reference proteome</keyword>
<dbReference type="OrthoDB" id="129632at2759"/>
<proteinExistence type="predicted"/>
<comment type="caution">
    <text evidence="2">The sequence shown here is derived from an EMBL/GenBank/DDBJ whole genome shotgun (WGS) entry which is preliminary data.</text>
</comment>
<dbReference type="Proteomes" id="UP000237271">
    <property type="component" value="Unassembled WGS sequence"/>
</dbReference>
<keyword evidence="1" id="KW-0732">Signal</keyword>
<sequence length="150" mass="16925">MLKSKHRVSFACIALNLVAQPSPVVSSAVNMYHLVELQAYARQAKQATRRDEGRSIRLVGGANDERKKKLHKVTEQQQVHFNELFAAWIAHHFCPMIIVEDEGFIAVIGYITEDISGRTNQDQPRDRSFGCGLSNTRTASTKVGYTFKYI</sequence>
<evidence type="ECO:0000313" key="3">
    <source>
        <dbReference type="Proteomes" id="UP000237271"/>
    </source>
</evidence>
<reference evidence="2 3" key="1">
    <citation type="journal article" date="2017" name="Genome Biol. Evol.">
        <title>Phytophthora megakarya and P. palmivora, closely related causal agents of cacao black pod rot, underwent increases in genome sizes and gene numbers by different mechanisms.</title>
        <authorList>
            <person name="Ali S.S."/>
            <person name="Shao J."/>
            <person name="Lary D.J."/>
            <person name="Kronmiller B."/>
            <person name="Shen D."/>
            <person name="Strem M.D."/>
            <person name="Amoako-Attah I."/>
            <person name="Akrofi A.Y."/>
            <person name="Begoude B.A."/>
            <person name="Ten Hoopen G.M."/>
            <person name="Coulibaly K."/>
            <person name="Kebe B.I."/>
            <person name="Melnick R.L."/>
            <person name="Guiltinan M.J."/>
            <person name="Tyler B.M."/>
            <person name="Meinhardt L.W."/>
            <person name="Bailey B.A."/>
        </authorList>
    </citation>
    <scope>NUCLEOTIDE SEQUENCE [LARGE SCALE GENOMIC DNA]</scope>
    <source>
        <strain evidence="3">sbr112.9</strain>
    </source>
</reference>
<evidence type="ECO:0000313" key="2">
    <source>
        <dbReference type="EMBL" id="POM58919.1"/>
    </source>
</evidence>
<gene>
    <name evidence="2" type="ORF">PHPALM_36371</name>
</gene>
<dbReference type="AlphaFoldDB" id="A0A2P4X042"/>
<protein>
    <submittedName>
        <fullName evidence="2">Chemotaxis protein</fullName>
    </submittedName>
</protein>
<name>A0A2P4X042_9STRA</name>